<organism evidence="2 3">
    <name type="scientific">Actinomadura nitritigenes</name>
    <dbReference type="NCBI Taxonomy" id="134602"/>
    <lineage>
        <taxon>Bacteria</taxon>
        <taxon>Bacillati</taxon>
        <taxon>Actinomycetota</taxon>
        <taxon>Actinomycetes</taxon>
        <taxon>Streptosporangiales</taxon>
        <taxon>Thermomonosporaceae</taxon>
        <taxon>Actinomadura</taxon>
    </lineage>
</organism>
<keyword evidence="3" id="KW-1185">Reference proteome</keyword>
<evidence type="ECO:0000313" key="3">
    <source>
        <dbReference type="Proteomes" id="UP000666915"/>
    </source>
</evidence>
<name>A0ABS3R581_9ACTN</name>
<accession>A0ABS3R581</accession>
<reference evidence="2 3" key="1">
    <citation type="submission" date="2021-03" db="EMBL/GenBank/DDBJ databases">
        <authorList>
            <person name="Kanchanasin P."/>
            <person name="Saeng-In P."/>
            <person name="Phongsopitanun W."/>
            <person name="Yuki M."/>
            <person name="Kudo T."/>
            <person name="Ohkuma M."/>
            <person name="Tanasupawat S."/>
        </authorList>
    </citation>
    <scope>NUCLEOTIDE SEQUENCE [LARGE SCALE GENOMIC DNA]</scope>
    <source>
        <strain evidence="2 3">L46</strain>
    </source>
</reference>
<dbReference type="Proteomes" id="UP000666915">
    <property type="component" value="Unassembled WGS sequence"/>
</dbReference>
<feature type="region of interest" description="Disordered" evidence="1">
    <location>
        <begin position="1"/>
        <end position="22"/>
    </location>
</feature>
<evidence type="ECO:0000313" key="2">
    <source>
        <dbReference type="EMBL" id="MBO2441385.1"/>
    </source>
</evidence>
<dbReference type="EMBL" id="JAGEOK010000019">
    <property type="protein sequence ID" value="MBO2441385.1"/>
    <property type="molecule type" value="Genomic_DNA"/>
</dbReference>
<sequence>MSLPNSICPSVHQGGSALPRDALGETGALDAHRERIGRYLSDTLVQEIFEVSLRLHGALPEIADPAAAERVRAALDALDGMVRRLRLAVFDLDAVAGDATER</sequence>
<comment type="caution">
    <text evidence="2">The sequence shown here is derived from an EMBL/GenBank/DDBJ whole genome shotgun (WGS) entry which is preliminary data.</text>
</comment>
<gene>
    <name evidence="2" type="ORF">J4557_28065</name>
</gene>
<evidence type="ECO:0000256" key="1">
    <source>
        <dbReference type="SAM" id="MobiDB-lite"/>
    </source>
</evidence>
<proteinExistence type="predicted"/>
<protein>
    <submittedName>
        <fullName evidence="2">Uncharacterized protein</fullName>
    </submittedName>
</protein>
<dbReference type="RefSeq" id="WP_208269752.1">
    <property type="nucleotide sequence ID" value="NZ_BAAAGM010000070.1"/>
</dbReference>